<keyword evidence="2 6" id="KW-0285">Flavoprotein</keyword>
<dbReference type="Proteomes" id="UP000008311">
    <property type="component" value="Unassembled WGS sequence"/>
</dbReference>
<comment type="cofactor">
    <cofactor evidence="6">
        <name>FAD</name>
        <dbReference type="ChEBI" id="CHEBI:57692"/>
    </cofactor>
</comment>
<dbReference type="InterPro" id="IPR000960">
    <property type="entry name" value="Flavin_mOase"/>
</dbReference>
<dbReference type="PANTHER" id="PTHR23023">
    <property type="entry name" value="DIMETHYLANILINE MONOOXYGENASE"/>
    <property type="match status" value="1"/>
</dbReference>
<dbReference type="STRING" id="3988.B9R8M4"/>
<evidence type="ECO:0000313" key="7">
    <source>
        <dbReference type="EMBL" id="EEF52854.1"/>
    </source>
</evidence>
<evidence type="ECO:0000256" key="3">
    <source>
        <dbReference type="ARBA" id="ARBA00022827"/>
    </source>
</evidence>
<dbReference type="InterPro" id="IPR020946">
    <property type="entry name" value="Flavin_mOase-like"/>
</dbReference>
<dbReference type="GO" id="GO:0004497">
    <property type="term" value="F:monooxygenase activity"/>
    <property type="evidence" value="ECO:0000318"/>
    <property type="project" value="GO_Central"/>
</dbReference>
<dbReference type="InterPro" id="IPR036188">
    <property type="entry name" value="FAD/NAD-bd_sf"/>
</dbReference>
<organism evidence="7 8">
    <name type="scientific">Ricinus communis</name>
    <name type="common">Castor bean</name>
    <dbReference type="NCBI Taxonomy" id="3988"/>
    <lineage>
        <taxon>Eukaryota</taxon>
        <taxon>Viridiplantae</taxon>
        <taxon>Streptophyta</taxon>
        <taxon>Embryophyta</taxon>
        <taxon>Tracheophyta</taxon>
        <taxon>Spermatophyta</taxon>
        <taxon>Magnoliopsida</taxon>
        <taxon>eudicotyledons</taxon>
        <taxon>Gunneridae</taxon>
        <taxon>Pentapetalae</taxon>
        <taxon>rosids</taxon>
        <taxon>fabids</taxon>
        <taxon>Malpighiales</taxon>
        <taxon>Euphorbiaceae</taxon>
        <taxon>Acalyphoideae</taxon>
        <taxon>Acalypheae</taxon>
        <taxon>Ricinus</taxon>
    </lineage>
</organism>
<comment type="similarity">
    <text evidence="1 6">Belongs to the FMO family.</text>
</comment>
<protein>
    <recommendedName>
        <fullName evidence="6">Flavin-containing monooxygenase</fullName>
        <ecNumber evidence="6">1.-.-.-</ecNumber>
    </recommendedName>
</protein>
<evidence type="ECO:0000256" key="4">
    <source>
        <dbReference type="ARBA" id="ARBA00022857"/>
    </source>
</evidence>
<dbReference type="GO" id="GO:0050661">
    <property type="term" value="F:NADP binding"/>
    <property type="evidence" value="ECO:0007669"/>
    <property type="project" value="InterPro"/>
</dbReference>
<dbReference type="PIRSF" id="PIRSF000332">
    <property type="entry name" value="FMO"/>
    <property type="match status" value="1"/>
</dbReference>
<dbReference type="Pfam" id="PF00743">
    <property type="entry name" value="FMO-like"/>
    <property type="match status" value="1"/>
</dbReference>
<dbReference type="SUPFAM" id="SSF51905">
    <property type="entry name" value="FAD/NAD(P)-binding domain"/>
    <property type="match status" value="2"/>
</dbReference>
<dbReference type="PROSITE" id="PS51257">
    <property type="entry name" value="PROKAR_LIPOPROTEIN"/>
    <property type="match status" value="1"/>
</dbReference>
<keyword evidence="6 7" id="KW-0503">Monooxygenase</keyword>
<dbReference type="AlphaFoldDB" id="B9R8M4"/>
<dbReference type="eggNOG" id="KOG1399">
    <property type="taxonomic scope" value="Eukaryota"/>
</dbReference>
<dbReference type="OrthoDB" id="66881at2759"/>
<dbReference type="GO" id="GO:0050660">
    <property type="term" value="F:flavin adenine dinucleotide binding"/>
    <property type="evidence" value="ECO:0007669"/>
    <property type="project" value="InterPro"/>
</dbReference>
<evidence type="ECO:0000256" key="1">
    <source>
        <dbReference type="ARBA" id="ARBA00009183"/>
    </source>
</evidence>
<evidence type="ECO:0000256" key="2">
    <source>
        <dbReference type="ARBA" id="ARBA00022630"/>
    </source>
</evidence>
<accession>B9R8M4</accession>
<dbReference type="KEGG" id="rcu:8273603"/>
<evidence type="ECO:0000256" key="6">
    <source>
        <dbReference type="RuleBase" id="RU361177"/>
    </source>
</evidence>
<reference evidence="8" key="1">
    <citation type="journal article" date="2010" name="Nat. Biotechnol.">
        <title>Draft genome sequence of the oilseed species Ricinus communis.</title>
        <authorList>
            <person name="Chan A.P."/>
            <person name="Crabtree J."/>
            <person name="Zhao Q."/>
            <person name="Lorenzi H."/>
            <person name="Orvis J."/>
            <person name="Puiu D."/>
            <person name="Melake-Berhan A."/>
            <person name="Jones K.M."/>
            <person name="Redman J."/>
            <person name="Chen G."/>
            <person name="Cahoon E.B."/>
            <person name="Gedil M."/>
            <person name="Stanke M."/>
            <person name="Haas B.J."/>
            <person name="Wortman J.R."/>
            <person name="Fraser-Liggett C.M."/>
            <person name="Ravel J."/>
            <person name="Rabinowicz P.D."/>
        </authorList>
    </citation>
    <scope>NUCLEOTIDE SEQUENCE [LARGE SCALE GENOMIC DNA]</scope>
    <source>
        <strain evidence="8">cv. Hale</strain>
    </source>
</reference>
<sequence>MKKKIGIIGAGISGLLACKYAMQKGFNPMVFEARNCIGGVWCQTIESTKLQTPKKFYHFSDFAWPSSVKEHFPDHNQVMEYLQAYAVHFNILKRIKFNSRVTCIDFVTPSNEDMLSWNLWGGTGTAISPIGKWDITVQDVRDACAPVEVYQLDFVILCIGRYSDLPNIPNFPINKGPEVFGGQVLHSMDFAAMDNDCAAEFIENKRVTVIGFQKSAVDVAAEIASRNGVEHPCMLVFKTVHWTVPEHLLLLTFGGLTRFSELMVHKPGEGFFTWILATLLSPLLWIFSKLIECYLKWIYPLKKYNMIPAHGFLKQISSCMFTVLPDNFYGKVKEGSLILKKSESFCFNEKGLVIEGERSPMETDIVIFATGYKSDEKIKNIFKSNYFQNCITGSSAPFYRECIHPRIPQLAILGYADSPATLHTTEMRSKWLAHFLAGKFTLPTISEMEADVKKWEECMKYYAKESYRRSCISVLLQIHCNDQLCKDMGYNPIRKHCYLAELFSPYGPNDYKYLAYQ</sequence>
<keyword evidence="5 6" id="KW-0560">Oxidoreductase</keyword>
<dbReference type="Gene3D" id="3.50.50.60">
    <property type="entry name" value="FAD/NAD(P)-binding domain"/>
    <property type="match status" value="2"/>
</dbReference>
<keyword evidence="4" id="KW-0521">NADP</keyword>
<keyword evidence="8" id="KW-1185">Reference proteome</keyword>
<gene>
    <name evidence="7" type="ORF">RCOM_1600930</name>
</gene>
<keyword evidence="3 6" id="KW-0274">FAD</keyword>
<dbReference type="GO" id="GO:0004499">
    <property type="term" value="F:N,N-dimethylaniline monooxygenase activity"/>
    <property type="evidence" value="ECO:0007669"/>
    <property type="project" value="InterPro"/>
</dbReference>
<proteinExistence type="inferred from homology"/>
<dbReference type="FunFam" id="3.50.50.60:FF:000403">
    <property type="entry name" value="Flavin-containing monooxygenase"/>
    <property type="match status" value="1"/>
</dbReference>
<evidence type="ECO:0000313" key="8">
    <source>
        <dbReference type="Proteomes" id="UP000008311"/>
    </source>
</evidence>
<dbReference type="InParanoid" id="B9R8M4"/>
<dbReference type="FunFam" id="3.50.50.60:FF:000169">
    <property type="entry name" value="Flavin-containing monooxygenase"/>
    <property type="match status" value="1"/>
</dbReference>
<dbReference type="OMA" id="MNKGPEV"/>
<name>B9R8M4_RICCO</name>
<dbReference type="EC" id="1.-.-.-" evidence="6"/>
<evidence type="ECO:0000256" key="5">
    <source>
        <dbReference type="ARBA" id="ARBA00023002"/>
    </source>
</evidence>
<dbReference type="EMBL" id="EQ973772">
    <property type="protein sequence ID" value="EEF52854.1"/>
    <property type="molecule type" value="Genomic_DNA"/>
</dbReference>
<dbReference type="InterPro" id="IPR050346">
    <property type="entry name" value="FMO-like"/>
</dbReference>